<name>A0A428V287_9HYPO</name>
<evidence type="ECO:0000313" key="4">
    <source>
        <dbReference type="Proteomes" id="UP000288429"/>
    </source>
</evidence>
<dbReference type="PANTHER" id="PTHR37994:SF3">
    <property type="entry name" value="ER TRANSPORTER 6TM N-TERMINAL DOMAIN-CONTAINING PROTEIN"/>
    <property type="match status" value="1"/>
</dbReference>
<comment type="caution">
    <text evidence="3">The sequence shown here is derived from an EMBL/GenBank/DDBJ whole genome shotgun (WGS) entry which is preliminary data.</text>
</comment>
<keyword evidence="4" id="KW-1185">Reference proteome</keyword>
<evidence type="ECO:0000256" key="1">
    <source>
        <dbReference type="SAM" id="Phobius"/>
    </source>
</evidence>
<keyword evidence="1" id="KW-0472">Membrane</keyword>
<sequence length="342" mass="38407">MPKLALVSMFAINTADIYMTIAPLIPTFQRTISKVLVLPAAVAVGVGAACNFFIFPRSTSQIMLDGMGDVLTSMQGFVESLRCHLETPEKLRELKEDITASHQRLEIANMFLMPDVSYRKWSPEDISCIQNALQQMFIMFGELVQYTIARAEAATRYQALTEVAQSMQKSDPSNDQYPTAYHQISRTLDHRARTRHPDTDALLTASFEALSKSVSPLIQEWQNACDAIRHAITGTSTKEPPSLRVISQSLTEAHEAKSAARGILDYHVHLFDAEGNLLPNDEPDRDPPLFGVMTGLLYQEHILNLSRSTIALIEEVTKTEEKAQKKRLWLPLGIQRIWRPTL</sequence>
<dbReference type="Pfam" id="PF10337">
    <property type="entry name" value="ArAE_2_N"/>
    <property type="match status" value="1"/>
</dbReference>
<proteinExistence type="predicted"/>
<evidence type="ECO:0000259" key="2">
    <source>
        <dbReference type="Pfam" id="PF10337"/>
    </source>
</evidence>
<dbReference type="InterPro" id="IPR018823">
    <property type="entry name" value="ArAE_2_N"/>
</dbReference>
<protein>
    <recommendedName>
        <fullName evidence="2">Putative ER transporter 6TM N-terminal domain-containing protein</fullName>
    </recommendedName>
</protein>
<reference evidence="3 4" key="1">
    <citation type="submission" date="2017-06" db="EMBL/GenBank/DDBJ databases">
        <title>Cmopartive genomic analysis of Ambrosia Fusariam Clade fungi.</title>
        <authorList>
            <person name="Stajich J.E."/>
            <person name="Carrillo J."/>
            <person name="Kijimoto T."/>
            <person name="Eskalen A."/>
            <person name="O'Donnell K."/>
            <person name="Kasson M."/>
        </authorList>
    </citation>
    <scope>NUCLEOTIDE SEQUENCE [LARGE SCALE GENOMIC DNA]</scope>
    <source>
        <strain evidence="3 4">NRRL 20438</strain>
    </source>
</reference>
<gene>
    <name evidence="3" type="ORF">CDV31_000334</name>
</gene>
<organism evidence="3 4">
    <name type="scientific">Fusarium ambrosium</name>
    <dbReference type="NCBI Taxonomy" id="131363"/>
    <lineage>
        <taxon>Eukaryota</taxon>
        <taxon>Fungi</taxon>
        <taxon>Dikarya</taxon>
        <taxon>Ascomycota</taxon>
        <taxon>Pezizomycotina</taxon>
        <taxon>Sordariomycetes</taxon>
        <taxon>Hypocreomycetidae</taxon>
        <taxon>Hypocreales</taxon>
        <taxon>Nectriaceae</taxon>
        <taxon>Fusarium</taxon>
        <taxon>Fusarium solani species complex</taxon>
    </lineage>
</organism>
<keyword evidence="1" id="KW-1133">Transmembrane helix</keyword>
<dbReference type="EMBL" id="NIZV01000003">
    <property type="protein sequence ID" value="RSM20648.1"/>
    <property type="molecule type" value="Genomic_DNA"/>
</dbReference>
<keyword evidence="1" id="KW-0812">Transmembrane</keyword>
<accession>A0A428V287</accession>
<dbReference type="AlphaFoldDB" id="A0A428V287"/>
<dbReference type="PANTHER" id="PTHR37994">
    <property type="entry name" value="ARAE_2_N DOMAIN-CONTAINING PROTEIN-RELATED"/>
    <property type="match status" value="1"/>
</dbReference>
<evidence type="ECO:0000313" key="3">
    <source>
        <dbReference type="EMBL" id="RSM20648.1"/>
    </source>
</evidence>
<dbReference type="Proteomes" id="UP000288429">
    <property type="component" value="Unassembled WGS sequence"/>
</dbReference>
<feature type="domain" description="Putative ER transporter 6TM N-terminal" evidence="2">
    <location>
        <begin position="2"/>
        <end position="236"/>
    </location>
</feature>
<feature type="transmembrane region" description="Helical" evidence="1">
    <location>
        <begin position="35"/>
        <end position="55"/>
    </location>
</feature>
<feature type="transmembrane region" description="Helical" evidence="1">
    <location>
        <begin position="6"/>
        <end position="28"/>
    </location>
</feature>